<dbReference type="GeneID" id="36843213"/>
<dbReference type="SUPFAM" id="SSF53927">
    <property type="entry name" value="Cytidine deaminase-like"/>
    <property type="match status" value="1"/>
</dbReference>
<dbReference type="RefSeq" id="YP_009482503.1">
    <property type="nucleotide sequence ID" value="NC_037666.1"/>
</dbReference>
<evidence type="ECO:0000256" key="1">
    <source>
        <dbReference type="SAM" id="MobiDB-lite"/>
    </source>
</evidence>
<dbReference type="PANTHER" id="PTHR11079">
    <property type="entry name" value="CYTOSINE DEAMINASE FAMILY MEMBER"/>
    <property type="match status" value="1"/>
</dbReference>
<dbReference type="KEGG" id="vg:36843213"/>
<feature type="region of interest" description="Disordered" evidence="1">
    <location>
        <begin position="1"/>
        <end position="24"/>
    </location>
</feature>
<sequence>MSHDHDRTRPAAAGSIRAPDDRSTANDAVDAHARLVVSQLTTTAADAVRASAPGLFTAAVIDHDGVVVARGRNRVLDKCDPTAHAEIEAIREACRSRGSIALDDCTLCSNAEPCPMCLSAAYWAGIRRVYYACPKEVVAETVGFDDARLYVDLALPAAQRALVTTVRVDCPDAADAFCLWRAREALAPTAAAAVSPSARAFAQDDSQENCLSLLSPDP</sequence>
<dbReference type="PROSITE" id="PS51747">
    <property type="entry name" value="CYT_DCMP_DEAMINASES_2"/>
    <property type="match status" value="1"/>
</dbReference>
<name>A0A2U7UDU2_9VIRU</name>
<protein>
    <submittedName>
        <fullName evidence="3">Nucleoside deaminase</fullName>
    </submittedName>
</protein>
<proteinExistence type="predicted"/>
<dbReference type="Gene3D" id="3.40.140.10">
    <property type="entry name" value="Cytidine Deaminase, domain 2"/>
    <property type="match status" value="1"/>
</dbReference>
<dbReference type="InterPro" id="IPR016193">
    <property type="entry name" value="Cytidine_deaminase-like"/>
</dbReference>
<dbReference type="InterPro" id="IPR002125">
    <property type="entry name" value="CMP_dCMP_dom"/>
</dbReference>
<evidence type="ECO:0000259" key="2">
    <source>
        <dbReference type="PROSITE" id="PS51747"/>
    </source>
</evidence>
<accession>A0A2U7UDU2</accession>
<dbReference type="Pfam" id="PF00383">
    <property type="entry name" value="dCMP_cyt_deam_1"/>
    <property type="match status" value="1"/>
</dbReference>
<dbReference type="EMBL" id="MG011690">
    <property type="protein sequence ID" value="AVK76500.1"/>
    <property type="molecule type" value="Genomic_DNA"/>
</dbReference>
<dbReference type="Proteomes" id="UP000249287">
    <property type="component" value="Segment"/>
</dbReference>
<gene>
    <name evidence="3" type="ORF">pneo_cds_893</name>
</gene>
<dbReference type="GO" id="GO:0006152">
    <property type="term" value="P:purine nucleoside catabolic process"/>
    <property type="evidence" value="ECO:0007669"/>
    <property type="project" value="TreeGrafter"/>
</dbReference>
<organism evidence="3">
    <name type="scientific">Pandoravirus neocaledonia</name>
    <dbReference type="NCBI Taxonomy" id="2107708"/>
    <lineage>
        <taxon>Viruses</taxon>
        <taxon>Pandoravirus</taxon>
    </lineage>
</organism>
<dbReference type="CDD" id="cd01285">
    <property type="entry name" value="nucleoside_deaminase"/>
    <property type="match status" value="1"/>
</dbReference>
<reference evidence="3" key="1">
    <citation type="journal article" date="2018" name="Nat. Commun.">
        <title>Diversity and evolution of the emerging Pandoraviridae family.</title>
        <authorList>
            <person name="Legendre M."/>
            <person name="Fabre E."/>
            <person name="Poirot O."/>
            <person name="Jeudy S."/>
            <person name="Lartigue A."/>
            <person name="Alempic J.M."/>
            <person name="Beucher L."/>
            <person name="Philippe N."/>
            <person name="Bertaux L."/>
            <person name="Christo-Foroux E."/>
            <person name="Labadie K."/>
            <person name="Coute Y."/>
            <person name="Abergel C."/>
            <person name="Claverie J.M."/>
        </authorList>
    </citation>
    <scope>NUCLEOTIDE SEQUENCE [LARGE SCALE GENOMIC DNA]</scope>
    <source>
        <strain evidence="3">Neocaledonia</strain>
    </source>
</reference>
<feature type="domain" description="CMP/dCMP-type deaminase" evidence="2">
    <location>
        <begin position="38"/>
        <end position="162"/>
    </location>
</feature>
<dbReference type="GO" id="GO:0047974">
    <property type="term" value="F:guanosine deaminase activity"/>
    <property type="evidence" value="ECO:0007669"/>
    <property type="project" value="TreeGrafter"/>
</dbReference>
<evidence type="ECO:0000313" key="3">
    <source>
        <dbReference type="EMBL" id="AVK76500.1"/>
    </source>
</evidence>
<dbReference type="PANTHER" id="PTHR11079:SF161">
    <property type="entry name" value="CMP_DCMP-TYPE DEAMINASE DOMAIN-CONTAINING PROTEIN"/>
    <property type="match status" value="1"/>
</dbReference>